<dbReference type="KEGG" id="aamb:D1866_11500"/>
<dbReference type="Proteomes" id="UP000426328">
    <property type="component" value="Chromosome"/>
</dbReference>
<dbReference type="EMBL" id="CP045482">
    <property type="protein sequence ID" value="QGR22528.1"/>
    <property type="molecule type" value="Genomic_DNA"/>
</dbReference>
<evidence type="ECO:0000313" key="2">
    <source>
        <dbReference type="EMBL" id="QGR22528.1"/>
    </source>
</evidence>
<proteinExistence type="predicted"/>
<sequence>MARTNCNGNNMMAYIGGASSLWRAGKRSYVSVYQFGAERRFPFYKNLYDRMPELMKSKGVTGGYIVVLLGAERAEQEYVNPIYPNNYESNQPPHSIIIPNYGERIKMIT</sequence>
<dbReference type="RefSeq" id="WP_152940002.1">
    <property type="nucleotide sequence ID" value="NZ_CP045482.1"/>
</dbReference>
<reference evidence="2 3" key="2">
    <citation type="submission" date="2019-10" db="EMBL/GenBank/DDBJ databases">
        <title>Genome Sequences from Six Type Strain Members of the Archaeal Family Sulfolobaceae: Acidianus ambivalens, Acidianus infernus, Metallosphaera prunae, Stygiolobus azoricus, Sulfolobus metallicus, and Sulfurisphaera ohwakuensis.</title>
        <authorList>
            <person name="Counts J.A."/>
            <person name="Kelly R.M."/>
        </authorList>
    </citation>
    <scope>NUCLEOTIDE SEQUENCE [LARGE SCALE GENOMIC DNA]</scope>
    <source>
        <strain evidence="2 3">LEI 10</strain>
    </source>
</reference>
<accession>A0A650CXK8</accession>
<keyword evidence="3" id="KW-1185">Reference proteome</keyword>
<evidence type="ECO:0000313" key="3">
    <source>
        <dbReference type="Proteomes" id="UP000426328"/>
    </source>
</evidence>
<dbReference type="Proteomes" id="UP000474054">
    <property type="component" value="Unassembled WGS sequence"/>
</dbReference>
<evidence type="ECO:0000313" key="1">
    <source>
        <dbReference type="EMBL" id="MQL54733.1"/>
    </source>
</evidence>
<protein>
    <submittedName>
        <fullName evidence="2">Uncharacterized protein</fullName>
    </submittedName>
</protein>
<dbReference type="GeneID" id="42780364"/>
<evidence type="ECO:0000313" key="4">
    <source>
        <dbReference type="Proteomes" id="UP000474054"/>
    </source>
</evidence>
<gene>
    <name evidence="2" type="ORF">D1866_11500</name>
    <name evidence="1" type="ORF">GFB69_02940</name>
</gene>
<name>A0A650CXK8_ACIAM</name>
<reference evidence="1 4" key="1">
    <citation type="submission" date="2019-10" db="EMBL/GenBank/DDBJ databases">
        <title>Comparative genomics of sulfur disproportionating microorganisms.</title>
        <authorList>
            <person name="Ward L.M."/>
            <person name="Bertran E."/>
            <person name="Johnston D."/>
        </authorList>
    </citation>
    <scope>NUCLEOTIDE SEQUENCE [LARGE SCALE GENOMIC DNA]</scope>
    <source>
        <strain evidence="1 4">DSM 3772</strain>
    </source>
</reference>
<dbReference type="AlphaFoldDB" id="A0A650CXK8"/>
<organism evidence="2 3">
    <name type="scientific">Acidianus ambivalens</name>
    <name type="common">Desulfurolobus ambivalens</name>
    <dbReference type="NCBI Taxonomy" id="2283"/>
    <lineage>
        <taxon>Archaea</taxon>
        <taxon>Thermoproteota</taxon>
        <taxon>Thermoprotei</taxon>
        <taxon>Sulfolobales</taxon>
        <taxon>Sulfolobaceae</taxon>
        <taxon>Acidianus</taxon>
    </lineage>
</organism>
<dbReference type="EMBL" id="WHYS01000001">
    <property type="protein sequence ID" value="MQL54733.1"/>
    <property type="molecule type" value="Genomic_DNA"/>
</dbReference>